<dbReference type="AlphaFoldDB" id="A0A7J8QN87"/>
<dbReference type="EMBL" id="JABEZZ010000013">
    <property type="protein sequence ID" value="MBA0602656.1"/>
    <property type="molecule type" value="Genomic_DNA"/>
</dbReference>
<gene>
    <name evidence="1" type="ORF">Gorai_002829</name>
</gene>
<accession>A0A7J8QN87</accession>
<name>A0A7J8QN87_GOSRA</name>
<proteinExistence type="predicted"/>
<organism evidence="1 2">
    <name type="scientific">Gossypium raimondii</name>
    <name type="common">Peruvian cotton</name>
    <name type="synonym">Gossypium klotzschianum subsp. raimondii</name>
    <dbReference type="NCBI Taxonomy" id="29730"/>
    <lineage>
        <taxon>Eukaryota</taxon>
        <taxon>Viridiplantae</taxon>
        <taxon>Streptophyta</taxon>
        <taxon>Embryophyta</taxon>
        <taxon>Tracheophyta</taxon>
        <taxon>Spermatophyta</taxon>
        <taxon>Magnoliopsida</taxon>
        <taxon>eudicotyledons</taxon>
        <taxon>Gunneridae</taxon>
        <taxon>Pentapetalae</taxon>
        <taxon>rosids</taxon>
        <taxon>malvids</taxon>
        <taxon>Malvales</taxon>
        <taxon>Malvaceae</taxon>
        <taxon>Malvoideae</taxon>
        <taxon>Gossypium</taxon>
    </lineage>
</organism>
<evidence type="ECO:0000313" key="2">
    <source>
        <dbReference type="Proteomes" id="UP000593578"/>
    </source>
</evidence>
<feature type="non-terminal residue" evidence="1">
    <location>
        <position position="46"/>
    </location>
</feature>
<protein>
    <submittedName>
        <fullName evidence="1">Uncharacterized protein</fullName>
    </submittedName>
</protein>
<comment type="caution">
    <text evidence="1">The sequence shown here is derived from an EMBL/GenBank/DDBJ whole genome shotgun (WGS) entry which is preliminary data.</text>
</comment>
<sequence>MGKCFHKMLERVLLSTSSNLLQLQLCQTLGAQIQPLFIQCQSRQKL</sequence>
<reference evidence="1 2" key="1">
    <citation type="journal article" date="2019" name="Genome Biol. Evol.">
        <title>Insights into the evolution of the New World diploid cottons (Gossypium, subgenus Houzingenia) based on genome sequencing.</title>
        <authorList>
            <person name="Grover C.E."/>
            <person name="Arick M.A. 2nd"/>
            <person name="Thrash A."/>
            <person name="Conover J.L."/>
            <person name="Sanders W.S."/>
            <person name="Peterson D.G."/>
            <person name="Frelichowski J.E."/>
            <person name="Scheffler J.A."/>
            <person name="Scheffler B.E."/>
            <person name="Wendel J.F."/>
        </authorList>
    </citation>
    <scope>NUCLEOTIDE SEQUENCE [LARGE SCALE GENOMIC DNA]</scope>
    <source>
        <strain evidence="1">8</strain>
        <tissue evidence="1">Leaf</tissue>
    </source>
</reference>
<dbReference type="Proteomes" id="UP000593578">
    <property type="component" value="Unassembled WGS sequence"/>
</dbReference>
<evidence type="ECO:0000313" key="1">
    <source>
        <dbReference type="EMBL" id="MBA0602656.1"/>
    </source>
</evidence>